<keyword evidence="5 7" id="KW-1133">Transmembrane helix</keyword>
<dbReference type="EMBL" id="MLJW01000008">
    <property type="protein sequence ID" value="OIR16046.1"/>
    <property type="molecule type" value="Genomic_DNA"/>
</dbReference>
<organism evidence="8">
    <name type="scientific">mine drainage metagenome</name>
    <dbReference type="NCBI Taxonomy" id="410659"/>
    <lineage>
        <taxon>unclassified sequences</taxon>
        <taxon>metagenomes</taxon>
        <taxon>ecological metagenomes</taxon>
    </lineage>
</organism>
<dbReference type="Gene3D" id="1.20.1250.20">
    <property type="entry name" value="MFS general substrate transporter like domains"/>
    <property type="match status" value="1"/>
</dbReference>
<feature type="transmembrane region" description="Helical" evidence="7">
    <location>
        <begin position="255"/>
        <end position="277"/>
    </location>
</feature>
<dbReference type="CDD" id="cd06173">
    <property type="entry name" value="MFS_MefA_like"/>
    <property type="match status" value="1"/>
</dbReference>
<name>A0A1J5TVC1_9ZZZZ</name>
<reference evidence="8" key="1">
    <citation type="submission" date="2016-10" db="EMBL/GenBank/DDBJ databases">
        <title>Sequence of Gallionella enrichment culture.</title>
        <authorList>
            <person name="Poehlein A."/>
            <person name="Muehling M."/>
            <person name="Daniel R."/>
        </authorList>
    </citation>
    <scope>NUCLEOTIDE SEQUENCE</scope>
</reference>
<evidence type="ECO:0000256" key="5">
    <source>
        <dbReference type="ARBA" id="ARBA00022989"/>
    </source>
</evidence>
<evidence type="ECO:0000256" key="7">
    <source>
        <dbReference type="SAM" id="Phobius"/>
    </source>
</evidence>
<evidence type="ECO:0000256" key="2">
    <source>
        <dbReference type="ARBA" id="ARBA00022448"/>
    </source>
</evidence>
<feature type="transmembrane region" description="Helical" evidence="7">
    <location>
        <begin position="92"/>
        <end position="116"/>
    </location>
</feature>
<feature type="transmembrane region" description="Helical" evidence="7">
    <location>
        <begin position="341"/>
        <end position="363"/>
    </location>
</feature>
<dbReference type="InterPro" id="IPR036259">
    <property type="entry name" value="MFS_trans_sf"/>
</dbReference>
<feature type="transmembrane region" description="Helical" evidence="7">
    <location>
        <begin position="12"/>
        <end position="40"/>
    </location>
</feature>
<dbReference type="PANTHER" id="PTHR43266">
    <property type="entry name" value="MACROLIDE-EFFLUX PROTEIN"/>
    <property type="match status" value="1"/>
</dbReference>
<evidence type="ECO:0000313" key="8">
    <source>
        <dbReference type="EMBL" id="OIR16046.1"/>
    </source>
</evidence>
<feature type="transmembrane region" description="Helical" evidence="7">
    <location>
        <begin position="137"/>
        <end position="158"/>
    </location>
</feature>
<proteinExistence type="predicted"/>
<dbReference type="GO" id="GO:0022857">
    <property type="term" value="F:transmembrane transporter activity"/>
    <property type="evidence" value="ECO:0007669"/>
    <property type="project" value="InterPro"/>
</dbReference>
<feature type="transmembrane region" description="Helical" evidence="7">
    <location>
        <begin position="164"/>
        <end position="183"/>
    </location>
</feature>
<dbReference type="SUPFAM" id="SSF103473">
    <property type="entry name" value="MFS general substrate transporter"/>
    <property type="match status" value="1"/>
</dbReference>
<evidence type="ECO:0000256" key="3">
    <source>
        <dbReference type="ARBA" id="ARBA00022475"/>
    </source>
</evidence>
<feature type="transmembrane region" description="Helical" evidence="7">
    <location>
        <begin position="369"/>
        <end position="392"/>
    </location>
</feature>
<feature type="transmembrane region" description="Helical" evidence="7">
    <location>
        <begin position="227"/>
        <end position="249"/>
    </location>
</feature>
<comment type="caution">
    <text evidence="8">The sequence shown here is derived from an EMBL/GenBank/DDBJ whole genome shotgun (WGS) entry which is preliminary data.</text>
</comment>
<dbReference type="AlphaFoldDB" id="A0A1J5TVC1"/>
<dbReference type="PANTHER" id="PTHR43266:SF2">
    <property type="entry name" value="MAJOR FACILITATOR SUPERFAMILY (MFS) PROFILE DOMAIN-CONTAINING PROTEIN"/>
    <property type="match status" value="1"/>
</dbReference>
<dbReference type="InterPro" id="IPR011701">
    <property type="entry name" value="MFS"/>
</dbReference>
<keyword evidence="6 7" id="KW-0472">Membrane</keyword>
<keyword evidence="2" id="KW-0813">Transport</keyword>
<keyword evidence="3" id="KW-1003">Cell membrane</keyword>
<dbReference type="Pfam" id="PF07690">
    <property type="entry name" value="MFS_1"/>
    <property type="match status" value="1"/>
</dbReference>
<evidence type="ECO:0000256" key="6">
    <source>
        <dbReference type="ARBA" id="ARBA00023136"/>
    </source>
</evidence>
<feature type="transmembrane region" description="Helical" evidence="7">
    <location>
        <begin position="307"/>
        <end position="329"/>
    </location>
</feature>
<feature type="transmembrane region" description="Helical" evidence="7">
    <location>
        <begin position="284"/>
        <end position="301"/>
    </location>
</feature>
<gene>
    <name evidence="8" type="primary">lplT_2</name>
    <name evidence="8" type="ORF">GALL_35500</name>
</gene>
<dbReference type="GO" id="GO:0005886">
    <property type="term" value="C:plasma membrane"/>
    <property type="evidence" value="ECO:0007669"/>
    <property type="project" value="UniProtKB-SubCell"/>
</dbReference>
<evidence type="ECO:0000256" key="4">
    <source>
        <dbReference type="ARBA" id="ARBA00022692"/>
    </source>
</evidence>
<dbReference type="NCBIfam" id="NF008397">
    <property type="entry name" value="PRK11195.1"/>
    <property type="match status" value="1"/>
</dbReference>
<evidence type="ECO:0000256" key="1">
    <source>
        <dbReference type="ARBA" id="ARBA00004651"/>
    </source>
</evidence>
<accession>A0A1J5TVC1</accession>
<protein>
    <submittedName>
        <fullName evidence="8">Lysophospholipid transporter LplT</fullName>
    </submittedName>
</protein>
<feature type="transmembrane region" description="Helical" evidence="7">
    <location>
        <begin position="52"/>
        <end position="72"/>
    </location>
</feature>
<keyword evidence="4 7" id="KW-0812">Transmembrane</keyword>
<comment type="subcellular location">
    <subcellularLocation>
        <location evidence="1">Cell membrane</location>
        <topology evidence="1">Multi-pass membrane protein</topology>
    </subcellularLocation>
</comment>
<sequence>MIQRKSPDMPLWSLAMMSVLTAQFLSALADNAILIAAIAIVKSQGLPHLVPLLQESFVVPFILLAPFVGQLADAFPKGRVMLVANLVKLAGALAMVMGVNPLTAYALIGIGAAMYSPAKYGILTQMFGPAVLVKANGMMEGSTIVAILLGVVLGGWLADQSLTWAFIGVVSAYSLAALANLFIPSLPAEKSGARFHPWQLARQFFQSLSVLFKNSDSRFSLLGTSMFWGSGTTLRLMLFAWVPAALLITDNQTPANLMGAVSVGIVLGAVGAGLWVALARVNRALLGGLLLGPSILALAYVQDLTLAMILMVAIGICGGFFIVPLNALLQERGHETIGTGNALAVQNFAENIAMLVFVGGYGWAATAAIPIGTSIVGFGLALLVATGALTLYRLKKR</sequence>